<dbReference type="Proteomes" id="UP000029981">
    <property type="component" value="Chromosome 6"/>
</dbReference>
<organism evidence="2 3">
    <name type="scientific">Cucumis sativus</name>
    <name type="common">Cucumber</name>
    <dbReference type="NCBI Taxonomy" id="3659"/>
    <lineage>
        <taxon>Eukaryota</taxon>
        <taxon>Viridiplantae</taxon>
        <taxon>Streptophyta</taxon>
        <taxon>Embryophyta</taxon>
        <taxon>Tracheophyta</taxon>
        <taxon>Spermatophyta</taxon>
        <taxon>Magnoliopsida</taxon>
        <taxon>eudicotyledons</taxon>
        <taxon>Gunneridae</taxon>
        <taxon>Pentapetalae</taxon>
        <taxon>rosids</taxon>
        <taxon>fabids</taxon>
        <taxon>Cucurbitales</taxon>
        <taxon>Cucurbitaceae</taxon>
        <taxon>Benincaseae</taxon>
        <taxon>Cucumis</taxon>
    </lineage>
</organism>
<feature type="compositionally biased region" description="Polar residues" evidence="1">
    <location>
        <begin position="333"/>
        <end position="345"/>
    </location>
</feature>
<gene>
    <name evidence="2" type="ORF">Csa_6G009500</name>
</gene>
<feature type="compositionally biased region" description="Basic and acidic residues" evidence="1">
    <location>
        <begin position="657"/>
        <end position="668"/>
    </location>
</feature>
<dbReference type="Gramene" id="KGN45771">
    <property type="protein sequence ID" value="KGN45771"/>
    <property type="gene ID" value="Csa_6G009500"/>
</dbReference>
<feature type="region of interest" description="Disordered" evidence="1">
    <location>
        <begin position="657"/>
        <end position="695"/>
    </location>
</feature>
<feature type="region of interest" description="Disordered" evidence="1">
    <location>
        <begin position="287"/>
        <end position="347"/>
    </location>
</feature>
<dbReference type="OrthoDB" id="1921521at2759"/>
<dbReference type="OMA" id="LSDEPEC"/>
<evidence type="ECO:0000313" key="3">
    <source>
        <dbReference type="Proteomes" id="UP000029981"/>
    </source>
</evidence>
<name>A0A0A0KDA9_CUCSA</name>
<dbReference type="KEGG" id="csv:101206438"/>
<feature type="compositionally biased region" description="Basic and acidic residues" evidence="1">
    <location>
        <begin position="1"/>
        <end position="10"/>
    </location>
</feature>
<evidence type="ECO:0000256" key="1">
    <source>
        <dbReference type="SAM" id="MobiDB-lite"/>
    </source>
</evidence>
<accession>A0A0A0KDA9</accession>
<reference evidence="2 3" key="3">
    <citation type="journal article" date="2010" name="BMC Genomics">
        <title>Transcriptome sequencing and comparative analysis of cucumber flowers with different sex types.</title>
        <authorList>
            <person name="Guo S."/>
            <person name="Zheng Y."/>
            <person name="Joung J.G."/>
            <person name="Liu S."/>
            <person name="Zhang Z."/>
            <person name="Crasta O.R."/>
            <person name="Sobral B.W."/>
            <person name="Xu Y."/>
            <person name="Huang S."/>
            <person name="Fei Z."/>
        </authorList>
    </citation>
    <scope>NUCLEOTIDE SEQUENCE [LARGE SCALE GENOMIC DNA]</scope>
    <source>
        <strain evidence="3">cv. 9930</strain>
    </source>
</reference>
<dbReference type="PANTHER" id="PTHR36741:SF1">
    <property type="entry name" value="OS07G0100500 PROTEIN"/>
    <property type="match status" value="1"/>
</dbReference>
<evidence type="ECO:0000313" key="2">
    <source>
        <dbReference type="EMBL" id="KGN45771.1"/>
    </source>
</evidence>
<proteinExistence type="predicted"/>
<keyword evidence="3" id="KW-1185">Reference proteome</keyword>
<sequence length="695" mass="74758">MSNPRKEESIARNVNDAADRDNVEEFADSSRVGGASSNVVEVSGGSHASTREINLTERLTDIIVDEGDGDLLLQHSDREDRVIRWLQALDMQVMGACRADERLKPLLKMTTSSGIAEDRLLAQLSQHFEPVEVGILARCFCIPLVSIRVGKIDKQGSLLCPTSSRGNLNLMVVPSSDFRLSFIGDNGQVERLFTLSSRSSSASVTIEEIGSDNSGRSFVIKANDQNIYFWCSEKSKLLGTELLVKMKDLLQRRPSISELTGISESRLGCFATRLRAYLVESTVANHHPASSADSHSSADNIREPSHSLSHFGQPSASSKSMRSRYSSSPAIKANSTHQGSLSPRLNSFKEGLPKTLLSLRDAAREKFRRRGENLALDNHIVASSISTDAFCVNSETQTVDSNCPSSPTSFLESLGKLATPIPGSSSHAPCVVSPLFTPYYCWCPSASSLLQRREEPSQLPIPSVTASSLPPFPSLLPASTPSNLSVPISPLNLVDSPSVDFPALFPEPLVRLPLNTSQQIPTFTPLFCDPIVHVPVIDVCSSGPGYLVSAGPTISTSIPPLHPKLVNPMIPTTDVEKDARETLRLLISSSSQGNSQLMNVLPVVLTDSEANQSLFLTGSRGLYSSARDIDAIASSIASLGIVSLSGQSTSEHVGKRFNVDGLNDHSDDSSDSESSSCSDGDDVLSPSHSNERKSG</sequence>
<reference evidence="2 3" key="2">
    <citation type="journal article" date="2009" name="PLoS ONE">
        <title>An integrated genetic and cytogenetic map of the cucumber genome.</title>
        <authorList>
            <person name="Ren Y."/>
            <person name="Zhang Z."/>
            <person name="Liu J."/>
            <person name="Staub J.E."/>
            <person name="Han Y."/>
            <person name="Cheng Z."/>
            <person name="Li X."/>
            <person name="Lu J."/>
            <person name="Miao H."/>
            <person name="Kang H."/>
            <person name="Xie B."/>
            <person name="Gu X."/>
            <person name="Wang X."/>
            <person name="Du Y."/>
            <person name="Jin W."/>
            <person name="Huang S."/>
        </authorList>
    </citation>
    <scope>NUCLEOTIDE SEQUENCE [LARGE SCALE GENOMIC DNA]</scope>
    <source>
        <strain evidence="3">cv. 9930</strain>
    </source>
</reference>
<dbReference type="AlphaFoldDB" id="A0A0A0KDA9"/>
<dbReference type="STRING" id="3659.A0A0A0KDA9"/>
<feature type="region of interest" description="Disordered" evidence="1">
    <location>
        <begin position="1"/>
        <end position="43"/>
    </location>
</feature>
<dbReference type="EMBL" id="CM002927">
    <property type="protein sequence ID" value="KGN45771.1"/>
    <property type="molecule type" value="Genomic_DNA"/>
</dbReference>
<protein>
    <submittedName>
        <fullName evidence="2">Uncharacterized protein</fullName>
    </submittedName>
</protein>
<dbReference type="PANTHER" id="PTHR36741">
    <property type="entry name" value="OS07G0100500 PROTEIN"/>
    <property type="match status" value="1"/>
</dbReference>
<reference evidence="2 3" key="4">
    <citation type="journal article" date="2011" name="BMC Genomics">
        <title>RNA-Seq improves annotation of protein-coding genes in the cucumber genome.</title>
        <authorList>
            <person name="Li Z."/>
            <person name="Zhang Z."/>
            <person name="Yan P."/>
            <person name="Huang S."/>
            <person name="Fei Z."/>
            <person name="Lin K."/>
        </authorList>
    </citation>
    <scope>NUCLEOTIDE SEQUENCE [LARGE SCALE GENOMIC DNA]</scope>
    <source>
        <strain evidence="3">cv. 9930</strain>
    </source>
</reference>
<dbReference type="eggNOG" id="ENOG502QPND">
    <property type="taxonomic scope" value="Eukaryota"/>
</dbReference>
<feature type="compositionally biased region" description="Low complexity" evidence="1">
    <location>
        <begin position="287"/>
        <end position="299"/>
    </location>
</feature>
<reference evidence="2 3" key="1">
    <citation type="journal article" date="2009" name="Nat. Genet.">
        <title>The genome of the cucumber, Cucumis sativus L.</title>
        <authorList>
            <person name="Huang S."/>
            <person name="Li R."/>
            <person name="Zhang Z."/>
            <person name="Li L."/>
            <person name="Gu X."/>
            <person name="Fan W."/>
            <person name="Lucas W.J."/>
            <person name="Wang X."/>
            <person name="Xie B."/>
            <person name="Ni P."/>
            <person name="Ren Y."/>
            <person name="Zhu H."/>
            <person name="Li J."/>
            <person name="Lin K."/>
            <person name="Jin W."/>
            <person name="Fei Z."/>
            <person name="Li G."/>
            <person name="Staub J."/>
            <person name="Kilian A."/>
            <person name="van der Vossen E.A."/>
            <person name="Wu Y."/>
            <person name="Guo J."/>
            <person name="He J."/>
            <person name="Jia Z."/>
            <person name="Ren Y."/>
            <person name="Tian G."/>
            <person name="Lu Y."/>
            <person name="Ruan J."/>
            <person name="Qian W."/>
            <person name="Wang M."/>
            <person name="Huang Q."/>
            <person name="Li B."/>
            <person name="Xuan Z."/>
            <person name="Cao J."/>
            <person name="Asan"/>
            <person name="Wu Z."/>
            <person name="Zhang J."/>
            <person name="Cai Q."/>
            <person name="Bai Y."/>
            <person name="Zhao B."/>
            <person name="Han Y."/>
            <person name="Li Y."/>
            <person name="Li X."/>
            <person name="Wang S."/>
            <person name="Shi Q."/>
            <person name="Liu S."/>
            <person name="Cho W.K."/>
            <person name="Kim J.Y."/>
            <person name="Xu Y."/>
            <person name="Heller-Uszynska K."/>
            <person name="Miao H."/>
            <person name="Cheng Z."/>
            <person name="Zhang S."/>
            <person name="Wu J."/>
            <person name="Yang Y."/>
            <person name="Kang H."/>
            <person name="Li M."/>
            <person name="Liang H."/>
            <person name="Ren X."/>
            <person name="Shi Z."/>
            <person name="Wen M."/>
            <person name="Jian M."/>
            <person name="Yang H."/>
            <person name="Zhang G."/>
            <person name="Yang Z."/>
            <person name="Chen R."/>
            <person name="Liu S."/>
            <person name="Li J."/>
            <person name="Ma L."/>
            <person name="Liu H."/>
            <person name="Zhou Y."/>
            <person name="Zhao J."/>
            <person name="Fang X."/>
            <person name="Li G."/>
            <person name="Fang L."/>
            <person name="Li Y."/>
            <person name="Liu D."/>
            <person name="Zheng H."/>
            <person name="Zhang Y."/>
            <person name="Qin N."/>
            <person name="Li Z."/>
            <person name="Yang G."/>
            <person name="Yang S."/>
            <person name="Bolund L."/>
            <person name="Kristiansen K."/>
            <person name="Zheng H."/>
            <person name="Li S."/>
            <person name="Zhang X."/>
            <person name="Yang H."/>
            <person name="Wang J."/>
            <person name="Sun R."/>
            <person name="Zhang B."/>
            <person name="Jiang S."/>
            <person name="Wang J."/>
            <person name="Du Y."/>
            <person name="Li S."/>
        </authorList>
    </citation>
    <scope>NUCLEOTIDE SEQUENCE [LARGE SCALE GENOMIC DNA]</scope>
    <source>
        <strain evidence="3">cv. 9930</strain>
    </source>
</reference>
<feature type="compositionally biased region" description="Low complexity" evidence="1">
    <location>
        <begin position="315"/>
        <end position="328"/>
    </location>
</feature>